<dbReference type="Gene3D" id="6.20.220.10">
    <property type="entry name" value="ClpX chaperone, C4-type zinc finger domain"/>
    <property type="match status" value="1"/>
</dbReference>
<dbReference type="InterPro" id="IPR059188">
    <property type="entry name" value="Znf_CLPX-like"/>
</dbReference>
<keyword evidence="5 6" id="KW-0143">Chaperone</keyword>
<reference evidence="10" key="1">
    <citation type="submission" date="2017-03" db="EMBL/GenBank/DDBJ databases">
        <authorList>
            <person name="Monnet C."/>
        </authorList>
    </citation>
    <scope>NUCLEOTIDE SEQUENCE [LARGE SCALE GENOMIC DNA]</scope>
    <source>
        <strain evidence="10">SJ5-8</strain>
    </source>
</reference>
<dbReference type="NCBIfam" id="NF003745">
    <property type="entry name" value="PRK05342.1"/>
    <property type="match status" value="1"/>
</dbReference>
<evidence type="ECO:0000256" key="1">
    <source>
        <dbReference type="ARBA" id="ARBA00022723"/>
    </source>
</evidence>
<evidence type="ECO:0000256" key="6">
    <source>
        <dbReference type="HAMAP-Rule" id="MF_00175"/>
    </source>
</evidence>
<dbReference type="Gene3D" id="3.40.50.300">
    <property type="entry name" value="P-loop containing nucleotide triphosphate hydrolases"/>
    <property type="match status" value="1"/>
</dbReference>
<evidence type="ECO:0000256" key="2">
    <source>
        <dbReference type="ARBA" id="ARBA00022741"/>
    </source>
</evidence>
<dbReference type="Pfam" id="PF10431">
    <property type="entry name" value="ClpB_D2-small"/>
    <property type="match status" value="1"/>
</dbReference>
<feature type="binding site" evidence="6 7">
    <location>
        <position position="52"/>
    </location>
    <ligand>
        <name>Zn(2+)</name>
        <dbReference type="ChEBI" id="CHEBI:29105"/>
    </ligand>
</feature>
<gene>
    <name evidence="6" type="primary">clpX</name>
    <name evidence="9" type="ORF">BJEO58_02418</name>
</gene>
<dbReference type="Proteomes" id="UP000234462">
    <property type="component" value="Unassembled WGS sequence"/>
</dbReference>
<dbReference type="InterPro" id="IPR004487">
    <property type="entry name" value="Clp_protease_ATP-bd_su_ClpX"/>
</dbReference>
<evidence type="ECO:0000256" key="4">
    <source>
        <dbReference type="ARBA" id="ARBA00022840"/>
    </source>
</evidence>
<dbReference type="GO" id="GO:0016887">
    <property type="term" value="F:ATP hydrolysis activity"/>
    <property type="evidence" value="ECO:0007669"/>
    <property type="project" value="InterPro"/>
</dbReference>
<dbReference type="SMART" id="SM01086">
    <property type="entry name" value="ClpB_D2-small"/>
    <property type="match status" value="1"/>
</dbReference>
<dbReference type="SUPFAM" id="SSF57716">
    <property type="entry name" value="Glucocorticoid receptor-like (DNA-binding domain)"/>
    <property type="match status" value="1"/>
</dbReference>
<keyword evidence="9" id="KW-0378">Hydrolase</keyword>
<dbReference type="GO" id="GO:0005524">
    <property type="term" value="F:ATP binding"/>
    <property type="evidence" value="ECO:0007669"/>
    <property type="project" value="UniProtKB-UniRule"/>
</dbReference>
<dbReference type="SUPFAM" id="SSF52540">
    <property type="entry name" value="P-loop containing nucleoside triphosphate hydrolases"/>
    <property type="match status" value="1"/>
</dbReference>
<dbReference type="FunFam" id="1.10.8.60:FF:000002">
    <property type="entry name" value="ATP-dependent Clp protease ATP-binding subunit ClpX"/>
    <property type="match status" value="1"/>
</dbReference>
<dbReference type="InterPro" id="IPR003959">
    <property type="entry name" value="ATPase_AAA_core"/>
</dbReference>
<protein>
    <recommendedName>
        <fullName evidence="6">ATP-dependent Clp protease ATP-binding subunit ClpX</fullName>
    </recommendedName>
</protein>
<dbReference type="GO" id="GO:0051301">
    <property type="term" value="P:cell division"/>
    <property type="evidence" value="ECO:0007669"/>
    <property type="project" value="TreeGrafter"/>
</dbReference>
<feature type="binding site" evidence="6 7">
    <location>
        <position position="30"/>
    </location>
    <ligand>
        <name>Zn(2+)</name>
        <dbReference type="ChEBI" id="CHEBI:29105"/>
    </ligand>
</feature>
<proteinExistence type="inferred from homology"/>
<keyword evidence="2 6" id="KW-0547">Nucleotide-binding</keyword>
<dbReference type="SMART" id="SM00994">
    <property type="entry name" value="zf-C4_ClpX"/>
    <property type="match status" value="1"/>
</dbReference>
<feature type="domain" description="ClpX-type ZB" evidence="8">
    <location>
        <begin position="18"/>
        <end position="71"/>
    </location>
</feature>
<dbReference type="PANTHER" id="PTHR48102:SF7">
    <property type="entry name" value="ATP-DEPENDENT CLP PROTEASE ATP-BINDING SUBUNIT CLPX-LIKE, MITOCHONDRIAL"/>
    <property type="match status" value="1"/>
</dbReference>
<sequence>MTGACAGSRRTLGKAVTVARSAEGADLLKCNFCGKSQKQVRKLIAGPGVYICDECIGLCNEIIEEELSSAAEDVEDTALPKPREIYDFLGEYVVGQDPAKRALAVAVYNHYKRLRTQSEAQRDDDVEIAKSNILMVGPTGSGKTYLAQTLARKLDVPFAVADATALTEAGYVGEDVENILLKLIQAADFDIERAQRGIIYIDEIDKVARKSENPSITRDVSGEGVQQALLKILEGTEAAVPPQGGRKHPHQEFLTIDTTNVLFIVAGAFAGLDEIISSRRGKHGIGFGALLQSADDDDADIYQELLPEDLHKFGLIPEFIGRLPVIAAVGNLDRAALMEILTEPKNALMKQYQRMFEFDGVELEFEQEALEAIADLALLRGTGARGLRSIMEEVLQPVMFDIPSRDDVDRVLVTKDVVEDNVAPTLIPKDASKSGRGQSRRKSA</sequence>
<dbReference type="InterPro" id="IPR050052">
    <property type="entry name" value="ATP-dep_Clp_protease_ClpX"/>
</dbReference>
<dbReference type="InterPro" id="IPR046425">
    <property type="entry name" value="ClpX_bact"/>
</dbReference>
<dbReference type="InterPro" id="IPR027417">
    <property type="entry name" value="P-loop_NTPase"/>
</dbReference>
<keyword evidence="9" id="KW-0645">Protease</keyword>
<dbReference type="Pfam" id="PF06689">
    <property type="entry name" value="zf-C4_ClpX"/>
    <property type="match status" value="1"/>
</dbReference>
<dbReference type="NCBIfam" id="TIGR00382">
    <property type="entry name" value="clpX"/>
    <property type="match status" value="1"/>
</dbReference>
<dbReference type="GO" id="GO:0051603">
    <property type="term" value="P:proteolysis involved in protein catabolic process"/>
    <property type="evidence" value="ECO:0007669"/>
    <property type="project" value="TreeGrafter"/>
</dbReference>
<evidence type="ECO:0000313" key="9">
    <source>
        <dbReference type="EMBL" id="SMY12811.1"/>
    </source>
</evidence>
<evidence type="ECO:0000256" key="3">
    <source>
        <dbReference type="ARBA" id="ARBA00022833"/>
    </source>
</evidence>
<dbReference type="GO" id="GO:0008270">
    <property type="term" value="F:zinc ion binding"/>
    <property type="evidence" value="ECO:0007669"/>
    <property type="project" value="UniProtKB-UniRule"/>
</dbReference>
<dbReference type="PROSITE" id="PS51902">
    <property type="entry name" value="CLPX_ZB"/>
    <property type="match status" value="1"/>
</dbReference>
<name>A0A2H1L7C8_9MICO</name>
<dbReference type="InterPro" id="IPR038366">
    <property type="entry name" value="Znf_CppX_C4_sf"/>
</dbReference>
<dbReference type="CDD" id="cd19497">
    <property type="entry name" value="RecA-like_ClpX"/>
    <property type="match status" value="1"/>
</dbReference>
<dbReference type="GO" id="GO:0008233">
    <property type="term" value="F:peptidase activity"/>
    <property type="evidence" value="ECO:0007669"/>
    <property type="project" value="UniProtKB-KW"/>
</dbReference>
<evidence type="ECO:0000259" key="8">
    <source>
        <dbReference type="PROSITE" id="PS51902"/>
    </source>
</evidence>
<dbReference type="GO" id="GO:0046983">
    <property type="term" value="F:protein dimerization activity"/>
    <property type="evidence" value="ECO:0007669"/>
    <property type="project" value="UniProtKB-UniRule"/>
</dbReference>
<evidence type="ECO:0000313" key="10">
    <source>
        <dbReference type="Proteomes" id="UP000234462"/>
    </source>
</evidence>
<dbReference type="InterPro" id="IPR019489">
    <property type="entry name" value="Clp_ATPase_C"/>
</dbReference>
<dbReference type="GO" id="GO:0140662">
    <property type="term" value="F:ATP-dependent protein folding chaperone"/>
    <property type="evidence" value="ECO:0007669"/>
    <property type="project" value="InterPro"/>
</dbReference>
<dbReference type="InterPro" id="IPR010603">
    <property type="entry name" value="Znf_CppX_C4"/>
</dbReference>
<feature type="binding site" evidence="6">
    <location>
        <begin position="138"/>
        <end position="145"/>
    </location>
    <ligand>
        <name>ATP</name>
        <dbReference type="ChEBI" id="CHEBI:30616"/>
    </ligand>
</feature>
<keyword evidence="1 6" id="KW-0479">Metal-binding</keyword>
<keyword evidence="3 6" id="KW-0862">Zinc</keyword>
<comment type="similarity">
    <text evidence="6 7">Belongs to the ClpX chaperone family.</text>
</comment>
<evidence type="ECO:0000256" key="5">
    <source>
        <dbReference type="ARBA" id="ARBA00023186"/>
    </source>
</evidence>
<feature type="binding site" evidence="6 7">
    <location>
        <position position="55"/>
    </location>
    <ligand>
        <name>Zn(2+)</name>
        <dbReference type="ChEBI" id="CHEBI:29105"/>
    </ligand>
</feature>
<dbReference type="PANTHER" id="PTHR48102">
    <property type="entry name" value="ATP-DEPENDENT CLP PROTEASE ATP-BINDING SUBUNIT CLPX-LIKE, MITOCHONDRIAL-RELATED"/>
    <property type="match status" value="1"/>
</dbReference>
<dbReference type="Pfam" id="PF07724">
    <property type="entry name" value="AAA_2"/>
    <property type="match status" value="1"/>
</dbReference>
<accession>A0A2H1L7C8</accession>
<dbReference type="AlphaFoldDB" id="A0A2H1L7C8"/>
<dbReference type="SMART" id="SM00382">
    <property type="entry name" value="AAA"/>
    <property type="match status" value="1"/>
</dbReference>
<feature type="binding site" evidence="6 7">
    <location>
        <position position="33"/>
    </location>
    <ligand>
        <name>Zn(2+)</name>
        <dbReference type="ChEBI" id="CHEBI:29105"/>
    </ligand>
</feature>
<dbReference type="EMBL" id="FXZM01000012">
    <property type="protein sequence ID" value="SMY12811.1"/>
    <property type="molecule type" value="Genomic_DNA"/>
</dbReference>
<comment type="function">
    <text evidence="6">ATP-dependent specificity component of the Clp protease. It directs the protease to specific substrates. Can perform chaperone functions in the absence of ClpP.</text>
</comment>
<dbReference type="GO" id="GO:0009376">
    <property type="term" value="C:HslUV protease complex"/>
    <property type="evidence" value="ECO:0007669"/>
    <property type="project" value="TreeGrafter"/>
</dbReference>
<dbReference type="InterPro" id="IPR003593">
    <property type="entry name" value="AAA+_ATPase"/>
</dbReference>
<keyword evidence="4 6" id="KW-0067">ATP-binding</keyword>
<keyword evidence="10" id="KW-1185">Reference proteome</keyword>
<dbReference type="FunFam" id="3.40.50.300:FF:000005">
    <property type="entry name" value="ATP-dependent Clp protease ATP-binding subunit ClpX"/>
    <property type="match status" value="1"/>
</dbReference>
<dbReference type="HAMAP" id="MF_00175">
    <property type="entry name" value="ClpX"/>
    <property type="match status" value="1"/>
</dbReference>
<dbReference type="GO" id="GO:0051082">
    <property type="term" value="F:unfolded protein binding"/>
    <property type="evidence" value="ECO:0007669"/>
    <property type="project" value="UniProtKB-UniRule"/>
</dbReference>
<evidence type="ECO:0000256" key="7">
    <source>
        <dbReference type="PROSITE-ProRule" id="PRU01250"/>
    </source>
</evidence>
<comment type="subunit">
    <text evidence="6">Component of the ClpX-ClpP complex. Forms a hexameric ring that, in the presence of ATP, binds to fourteen ClpP subunits assembled into a disk-like structure with a central cavity, resembling the structure of eukaryotic proteasomes.</text>
</comment>
<organism evidence="9 10">
    <name type="scientific">Brevibacterium jeotgali</name>
    <dbReference type="NCBI Taxonomy" id="1262550"/>
    <lineage>
        <taxon>Bacteria</taxon>
        <taxon>Bacillati</taxon>
        <taxon>Actinomycetota</taxon>
        <taxon>Actinomycetes</taxon>
        <taxon>Micrococcales</taxon>
        <taxon>Brevibacteriaceae</taxon>
        <taxon>Brevibacterium</taxon>
    </lineage>
</organism>
<dbReference type="Gene3D" id="1.10.8.60">
    <property type="match status" value="1"/>
</dbReference>